<dbReference type="CDD" id="cd01557">
    <property type="entry name" value="BCAT_beta_family"/>
    <property type="match status" value="1"/>
</dbReference>
<dbReference type="Proteomes" id="UP000054516">
    <property type="component" value="Unassembled WGS sequence"/>
</dbReference>
<gene>
    <name evidence="11" type="ORF">SAMD00023353_5900060</name>
</gene>
<feature type="compositionally biased region" description="Polar residues" evidence="10">
    <location>
        <begin position="1"/>
        <end position="19"/>
    </location>
</feature>
<evidence type="ECO:0000256" key="2">
    <source>
        <dbReference type="ARBA" id="ARBA00009320"/>
    </source>
</evidence>
<dbReference type="InterPro" id="IPR043132">
    <property type="entry name" value="BCAT-like_C"/>
</dbReference>
<feature type="region of interest" description="Disordered" evidence="10">
    <location>
        <begin position="1"/>
        <end position="41"/>
    </location>
</feature>
<dbReference type="Gene3D" id="3.20.10.10">
    <property type="entry name" value="D-amino Acid Aminotransferase, subunit A, domain 2"/>
    <property type="match status" value="1"/>
</dbReference>
<evidence type="ECO:0000256" key="9">
    <source>
        <dbReference type="RuleBase" id="RU004517"/>
    </source>
</evidence>
<evidence type="ECO:0000256" key="7">
    <source>
        <dbReference type="RuleBase" id="RU004106"/>
    </source>
</evidence>
<dbReference type="STRING" id="77044.A0A1W2TVK0"/>
<dbReference type="InterPro" id="IPR005786">
    <property type="entry name" value="B_amino_transII"/>
</dbReference>
<dbReference type="SUPFAM" id="SSF56752">
    <property type="entry name" value="D-aminoacid aminotransferase-like PLP-dependent enzymes"/>
    <property type="match status" value="1"/>
</dbReference>
<dbReference type="GO" id="GO:0009098">
    <property type="term" value="P:L-leucine biosynthetic process"/>
    <property type="evidence" value="ECO:0007669"/>
    <property type="project" value="TreeGrafter"/>
</dbReference>
<comment type="similarity">
    <text evidence="2 7">Belongs to the class-IV pyridoxal-phosphate-dependent aminotransferase family.</text>
</comment>
<dbReference type="OMA" id="HMVTCRW"/>
<dbReference type="GO" id="GO:0052656">
    <property type="term" value="F:L-isoleucine-2-oxoglutarate transaminase activity"/>
    <property type="evidence" value="ECO:0007669"/>
    <property type="project" value="RHEA"/>
</dbReference>
<dbReference type="Pfam" id="PF01063">
    <property type="entry name" value="Aminotran_4"/>
    <property type="match status" value="1"/>
</dbReference>
<keyword evidence="4 9" id="KW-0808">Transferase</keyword>
<dbReference type="Gene3D" id="3.30.470.10">
    <property type="match status" value="1"/>
</dbReference>
<dbReference type="PANTHER" id="PTHR11825:SF69">
    <property type="entry name" value="BRANCHED-CHAIN-AMINO-ACID AMINOTRANSFERASE"/>
    <property type="match status" value="1"/>
</dbReference>
<evidence type="ECO:0000256" key="8">
    <source>
        <dbReference type="RuleBase" id="RU004516"/>
    </source>
</evidence>
<comment type="cofactor">
    <cofactor evidence="1 8">
        <name>pyridoxal 5'-phosphate</name>
        <dbReference type="ChEBI" id="CHEBI:597326"/>
    </cofactor>
</comment>
<dbReference type="OrthoDB" id="1732691at2759"/>
<dbReference type="AlphaFoldDB" id="A0A1W2TVK0"/>
<sequence length="407" mass="44808">MSTMSTKASSDNPGRTSQGRLDASKLSFHETSTRRQVPQPGSAELWAQNFCSDHMLTCKWTVDEGWEAPQIVPFANLSISPAASCLNYATQCFEGMKVYRGFDGKVRLFRPDHNAKRLNYSAERVALPSFDEEELVKLVKALVRVDAPRWLPKGAAAGRFLYIRPSLVGTGEQLGILAPREALLYILLVPWPDFSTESPPGKPPRASGLRLYASQGDTVRAWPGGFGYAKVGASYGTTFKAHGEATSKGFDQILWLFGPDGQVTEAGASNFFAIVKNASTGKTELLTAPLTENLILDGVTRRSVLDLVRSRLPEKLEIVEQNFTMQELANACSEARVLEAFVSGTAFFITPVSSIHFRGQDLIMPEIHETEGERYASIIKGWLRDIQYGAEDHEWGVIVDDGLEEVA</sequence>
<comment type="catalytic activity">
    <reaction evidence="9">
        <text>L-valine + 2-oxoglutarate = 3-methyl-2-oxobutanoate + L-glutamate</text>
        <dbReference type="Rhea" id="RHEA:24813"/>
        <dbReference type="ChEBI" id="CHEBI:11851"/>
        <dbReference type="ChEBI" id="CHEBI:16810"/>
        <dbReference type="ChEBI" id="CHEBI:29985"/>
        <dbReference type="ChEBI" id="CHEBI:57762"/>
        <dbReference type="EC" id="2.6.1.42"/>
    </reaction>
</comment>
<dbReference type="InterPro" id="IPR036038">
    <property type="entry name" value="Aminotransferase-like"/>
</dbReference>
<dbReference type="PIRSF" id="PIRSF006468">
    <property type="entry name" value="BCAT1"/>
    <property type="match status" value="1"/>
</dbReference>
<keyword evidence="9" id="KW-0028">Amino-acid biosynthesis</keyword>
<evidence type="ECO:0000256" key="3">
    <source>
        <dbReference type="ARBA" id="ARBA00022576"/>
    </source>
</evidence>
<feature type="modified residue" description="N6-(pyridoxal phosphate)lysine" evidence="6">
    <location>
        <position position="230"/>
    </location>
</feature>
<dbReference type="InterPro" id="IPR033939">
    <property type="entry name" value="BCAT_family"/>
</dbReference>
<dbReference type="PROSITE" id="PS00770">
    <property type="entry name" value="AA_TRANSFER_CLASS_4"/>
    <property type="match status" value="1"/>
</dbReference>
<evidence type="ECO:0000313" key="11">
    <source>
        <dbReference type="EMBL" id="GAP92646.2"/>
    </source>
</evidence>
<keyword evidence="12" id="KW-1185">Reference proteome</keyword>
<name>A0A1W2TVK0_ROSNE</name>
<keyword evidence="5 8" id="KW-0663">Pyridoxal phosphate</keyword>
<keyword evidence="3 9" id="KW-0032">Aminotransferase</keyword>
<protein>
    <recommendedName>
        <fullName evidence="9">Branched-chain-amino-acid aminotransferase</fullName>
        <ecNumber evidence="9">2.6.1.42</ecNumber>
    </recommendedName>
</protein>
<dbReference type="GO" id="GO:0052655">
    <property type="term" value="F:L-valine-2-oxoglutarate transaminase activity"/>
    <property type="evidence" value="ECO:0007669"/>
    <property type="project" value="RHEA"/>
</dbReference>
<dbReference type="FunFam" id="3.30.470.10:FF:000012">
    <property type="entry name" value="Branched-chain-amino-acid aminotransferase"/>
    <property type="match status" value="1"/>
</dbReference>
<organism evidence="11">
    <name type="scientific">Rosellinia necatrix</name>
    <name type="common">White root-rot fungus</name>
    <dbReference type="NCBI Taxonomy" id="77044"/>
    <lineage>
        <taxon>Eukaryota</taxon>
        <taxon>Fungi</taxon>
        <taxon>Dikarya</taxon>
        <taxon>Ascomycota</taxon>
        <taxon>Pezizomycotina</taxon>
        <taxon>Sordariomycetes</taxon>
        <taxon>Xylariomycetidae</taxon>
        <taxon>Xylariales</taxon>
        <taxon>Xylariaceae</taxon>
        <taxon>Rosellinia</taxon>
    </lineage>
</organism>
<evidence type="ECO:0000256" key="5">
    <source>
        <dbReference type="ARBA" id="ARBA00022898"/>
    </source>
</evidence>
<dbReference type="PANTHER" id="PTHR11825">
    <property type="entry name" value="SUBGROUP IIII AMINOTRANSFERASE"/>
    <property type="match status" value="1"/>
</dbReference>
<dbReference type="InterPro" id="IPR043131">
    <property type="entry name" value="BCAT-like_N"/>
</dbReference>
<dbReference type="EMBL" id="DF977504">
    <property type="protein sequence ID" value="GAP92646.2"/>
    <property type="molecule type" value="Genomic_DNA"/>
</dbReference>
<comment type="catalytic activity">
    <reaction evidence="9">
        <text>L-isoleucine + 2-oxoglutarate = (S)-3-methyl-2-oxopentanoate + L-glutamate</text>
        <dbReference type="Rhea" id="RHEA:24801"/>
        <dbReference type="ChEBI" id="CHEBI:16810"/>
        <dbReference type="ChEBI" id="CHEBI:29985"/>
        <dbReference type="ChEBI" id="CHEBI:35146"/>
        <dbReference type="ChEBI" id="CHEBI:58045"/>
        <dbReference type="EC" id="2.6.1.42"/>
    </reaction>
</comment>
<proteinExistence type="inferred from homology"/>
<accession>A0A1W2TVK0</accession>
<evidence type="ECO:0000256" key="6">
    <source>
        <dbReference type="PIRSR" id="PIRSR006468-1"/>
    </source>
</evidence>
<dbReference type="EC" id="2.6.1.42" evidence="9"/>
<keyword evidence="9" id="KW-0100">Branched-chain amino acid biosynthesis</keyword>
<evidence type="ECO:0000256" key="1">
    <source>
        <dbReference type="ARBA" id="ARBA00001933"/>
    </source>
</evidence>
<dbReference type="GO" id="GO:0052654">
    <property type="term" value="F:L-leucine-2-oxoglutarate transaminase activity"/>
    <property type="evidence" value="ECO:0007669"/>
    <property type="project" value="RHEA"/>
</dbReference>
<comment type="catalytic activity">
    <reaction evidence="9">
        <text>L-leucine + 2-oxoglutarate = 4-methyl-2-oxopentanoate + L-glutamate</text>
        <dbReference type="Rhea" id="RHEA:18321"/>
        <dbReference type="ChEBI" id="CHEBI:16810"/>
        <dbReference type="ChEBI" id="CHEBI:17865"/>
        <dbReference type="ChEBI" id="CHEBI:29985"/>
        <dbReference type="ChEBI" id="CHEBI:57427"/>
        <dbReference type="EC" id="2.6.1.42"/>
    </reaction>
</comment>
<reference evidence="11" key="1">
    <citation type="submission" date="2016-03" db="EMBL/GenBank/DDBJ databases">
        <title>Draft genome sequence of Rosellinia necatrix.</title>
        <authorList>
            <person name="Kanematsu S."/>
        </authorList>
    </citation>
    <scope>NUCLEOTIDE SEQUENCE [LARGE SCALE GENOMIC DNA]</scope>
    <source>
        <strain evidence="11">W97</strain>
    </source>
</reference>
<evidence type="ECO:0000256" key="4">
    <source>
        <dbReference type="ARBA" id="ARBA00022679"/>
    </source>
</evidence>
<dbReference type="InterPro" id="IPR001544">
    <property type="entry name" value="Aminotrans_IV"/>
</dbReference>
<dbReference type="GO" id="GO:0005739">
    <property type="term" value="C:mitochondrion"/>
    <property type="evidence" value="ECO:0007669"/>
    <property type="project" value="TreeGrafter"/>
</dbReference>
<evidence type="ECO:0000313" key="12">
    <source>
        <dbReference type="Proteomes" id="UP000054516"/>
    </source>
</evidence>
<dbReference type="InterPro" id="IPR018300">
    <property type="entry name" value="Aminotrans_IV_CS"/>
</dbReference>
<dbReference type="GO" id="GO:0009099">
    <property type="term" value="P:L-valine biosynthetic process"/>
    <property type="evidence" value="ECO:0007669"/>
    <property type="project" value="TreeGrafter"/>
</dbReference>
<evidence type="ECO:0000256" key="10">
    <source>
        <dbReference type="SAM" id="MobiDB-lite"/>
    </source>
</evidence>